<reference evidence="2" key="1">
    <citation type="journal article" date="2023" name="GigaByte">
        <title>Genome assembly of the bearded iris, Iris pallida Lam.</title>
        <authorList>
            <person name="Bruccoleri R.E."/>
            <person name="Oakeley E.J."/>
            <person name="Faust A.M.E."/>
            <person name="Altorfer M."/>
            <person name="Dessus-Babus S."/>
            <person name="Burckhardt D."/>
            <person name="Oertli M."/>
            <person name="Naumann U."/>
            <person name="Petersen F."/>
            <person name="Wong J."/>
        </authorList>
    </citation>
    <scope>NUCLEOTIDE SEQUENCE</scope>
    <source>
        <strain evidence="2">GSM-AAB239-AS_SAM_17_03QT</strain>
    </source>
</reference>
<dbReference type="Proteomes" id="UP001140949">
    <property type="component" value="Unassembled WGS sequence"/>
</dbReference>
<evidence type="ECO:0000313" key="3">
    <source>
        <dbReference type="Proteomes" id="UP001140949"/>
    </source>
</evidence>
<protein>
    <submittedName>
        <fullName evidence="2">Uncharacterized protein</fullName>
    </submittedName>
</protein>
<gene>
    <name evidence="2" type="ORF">M6B38_301020</name>
</gene>
<feature type="region of interest" description="Disordered" evidence="1">
    <location>
        <begin position="1"/>
        <end position="30"/>
    </location>
</feature>
<dbReference type="AlphaFoldDB" id="A0AAX6HMQ6"/>
<sequence>MPPQPYTNLWSSTWNQQPTPPQPYTNSSASSWYHLSTQSSPMTRLQSLQLQYQTAPYVFDGMPVNRNKDTYGGRPSTVSTTLSFPPSKSGMEKYIMGTGDFQCH</sequence>
<evidence type="ECO:0000313" key="2">
    <source>
        <dbReference type="EMBL" id="KAJ6842379.1"/>
    </source>
</evidence>
<comment type="caution">
    <text evidence="2">The sequence shown here is derived from an EMBL/GenBank/DDBJ whole genome shotgun (WGS) entry which is preliminary data.</text>
</comment>
<name>A0AAX6HMQ6_IRIPA</name>
<accession>A0AAX6HMQ6</accession>
<organism evidence="2 3">
    <name type="scientific">Iris pallida</name>
    <name type="common">Sweet iris</name>
    <dbReference type="NCBI Taxonomy" id="29817"/>
    <lineage>
        <taxon>Eukaryota</taxon>
        <taxon>Viridiplantae</taxon>
        <taxon>Streptophyta</taxon>
        <taxon>Embryophyta</taxon>
        <taxon>Tracheophyta</taxon>
        <taxon>Spermatophyta</taxon>
        <taxon>Magnoliopsida</taxon>
        <taxon>Liliopsida</taxon>
        <taxon>Asparagales</taxon>
        <taxon>Iridaceae</taxon>
        <taxon>Iridoideae</taxon>
        <taxon>Irideae</taxon>
        <taxon>Iris</taxon>
    </lineage>
</organism>
<reference evidence="2" key="2">
    <citation type="submission" date="2023-04" db="EMBL/GenBank/DDBJ databases">
        <authorList>
            <person name="Bruccoleri R.E."/>
            <person name="Oakeley E.J."/>
            <person name="Faust A.-M."/>
            <person name="Dessus-Babus S."/>
            <person name="Altorfer M."/>
            <person name="Burckhardt D."/>
            <person name="Oertli M."/>
            <person name="Naumann U."/>
            <person name="Petersen F."/>
            <person name="Wong J."/>
        </authorList>
    </citation>
    <scope>NUCLEOTIDE SEQUENCE</scope>
    <source>
        <strain evidence="2">GSM-AAB239-AS_SAM_17_03QT</strain>
        <tissue evidence="2">Leaf</tissue>
    </source>
</reference>
<evidence type="ECO:0000256" key="1">
    <source>
        <dbReference type="SAM" id="MobiDB-lite"/>
    </source>
</evidence>
<proteinExistence type="predicted"/>
<feature type="compositionally biased region" description="Polar residues" evidence="1">
    <location>
        <begin position="1"/>
        <end position="10"/>
    </location>
</feature>
<keyword evidence="3" id="KW-1185">Reference proteome</keyword>
<dbReference type="EMBL" id="JANAVB010007600">
    <property type="protein sequence ID" value="KAJ6842379.1"/>
    <property type="molecule type" value="Genomic_DNA"/>
</dbReference>